<proteinExistence type="predicted"/>
<sequence>MRIPVLLFYVEVKIQATDCERAASMRTTVLDNMALGLEGGVGAAAQALAAVGPNGPGPGRPNCPAASASAWRWRAPSCTSLRCCCWTSPWARWTR</sequence>
<organism evidence="1 2">
    <name type="scientific">Pseudoduganella buxea</name>
    <dbReference type="NCBI Taxonomy" id="1949069"/>
    <lineage>
        <taxon>Bacteria</taxon>
        <taxon>Pseudomonadati</taxon>
        <taxon>Pseudomonadota</taxon>
        <taxon>Betaproteobacteria</taxon>
        <taxon>Burkholderiales</taxon>
        <taxon>Oxalobacteraceae</taxon>
        <taxon>Telluria group</taxon>
        <taxon>Pseudoduganella</taxon>
    </lineage>
</organism>
<dbReference type="Proteomes" id="UP000622638">
    <property type="component" value="Unassembled WGS sequence"/>
</dbReference>
<gene>
    <name evidence="1" type="ORF">GCM10011572_06970</name>
</gene>
<evidence type="ECO:0000313" key="1">
    <source>
        <dbReference type="EMBL" id="GGB87536.1"/>
    </source>
</evidence>
<dbReference type="EMBL" id="BMKG01000002">
    <property type="protein sequence ID" value="GGB87536.1"/>
    <property type="molecule type" value="Genomic_DNA"/>
</dbReference>
<protein>
    <submittedName>
        <fullName evidence="1">Uncharacterized protein</fullName>
    </submittedName>
</protein>
<keyword evidence="2" id="KW-1185">Reference proteome</keyword>
<name>A0ABQ1K5N4_9BURK</name>
<comment type="caution">
    <text evidence="1">The sequence shown here is derived from an EMBL/GenBank/DDBJ whole genome shotgun (WGS) entry which is preliminary data.</text>
</comment>
<accession>A0ABQ1K5N4</accession>
<evidence type="ECO:0000313" key="2">
    <source>
        <dbReference type="Proteomes" id="UP000622638"/>
    </source>
</evidence>
<reference evidence="2" key="1">
    <citation type="journal article" date="2019" name="Int. J. Syst. Evol. Microbiol.">
        <title>The Global Catalogue of Microorganisms (GCM) 10K type strain sequencing project: providing services to taxonomists for standard genome sequencing and annotation.</title>
        <authorList>
            <consortium name="The Broad Institute Genomics Platform"/>
            <consortium name="The Broad Institute Genome Sequencing Center for Infectious Disease"/>
            <person name="Wu L."/>
            <person name="Ma J."/>
        </authorList>
    </citation>
    <scope>NUCLEOTIDE SEQUENCE [LARGE SCALE GENOMIC DNA]</scope>
    <source>
        <strain evidence="2">CGMCC 1.15931</strain>
    </source>
</reference>